<protein>
    <submittedName>
        <fullName evidence="3 4">Uncharacterized protein</fullName>
    </submittedName>
</protein>
<feature type="compositionally biased region" description="Acidic residues" evidence="1">
    <location>
        <begin position="124"/>
        <end position="152"/>
    </location>
</feature>
<name>A0A084VX65_ANOSI</name>
<feature type="compositionally biased region" description="Basic and acidic residues" evidence="1">
    <location>
        <begin position="157"/>
        <end position="170"/>
    </location>
</feature>
<dbReference type="AlphaFoldDB" id="A0A084VX65"/>
<dbReference type="OrthoDB" id="10551750at2759"/>
<accession>A0A084VX65</accession>
<dbReference type="EnsemblMetazoa" id="ASIC010272-RA">
    <property type="protein sequence ID" value="ASIC010272-PA"/>
    <property type="gene ID" value="ASIC010272"/>
</dbReference>
<evidence type="ECO:0000313" key="4">
    <source>
        <dbReference type="EnsemblMetazoa" id="ASIC010272-PA"/>
    </source>
</evidence>
<keyword evidence="5" id="KW-1185">Reference proteome</keyword>
<feature type="signal peptide" evidence="2">
    <location>
        <begin position="1"/>
        <end position="24"/>
    </location>
</feature>
<gene>
    <name evidence="3" type="ORF">ZHAS_00010272</name>
</gene>
<dbReference type="VEuPathDB" id="VectorBase:ASIC010272"/>
<feature type="compositionally biased region" description="Acidic residues" evidence="1">
    <location>
        <begin position="103"/>
        <end position="114"/>
    </location>
</feature>
<evidence type="ECO:0000256" key="1">
    <source>
        <dbReference type="SAM" id="MobiDB-lite"/>
    </source>
</evidence>
<sequence length="464" mass="51924">MKSVGLLVVAAAVVLVTVRDCTLAGAAMLSEMSSPGGAGLGTPLLADSVHEDGSAGERLRPLLVLPKDSPQPADSKPNPLSLESLLMPRVQLGGYAHRHTTDTEEEDEEDDVEEIERASRVVEEPEEEDEEGVEEEDERGREEEEEDDDEANGEPGGSRDKTLVDSDESRFSFYSHPATQGHGIGSKMAAELRQRGNPCDSAILEYLKSSEHVVPVRRSPEEEDSNFYIDVSHDALETYTGIVPGIDYKVEVRRSPSTEIRDFYIESLIGELPQHDSSPPDAVPFGKFATDYSEFASRQVNTGGYQQPPTDTDSIPRNTWIDDMEKDWLHHTFATRQQQRHQQRPVPDAVGQRVVFGEPFPAYYEPSLGSNREHDTEEDEEEQNSIEFEEVDDSRRRTAGARPHACPGNVWQEEFMFDDRSAIRWSVPPTTSAYQSTVGFGDTFNRSSSNEEVQQRPSRTLYFR</sequence>
<feature type="region of interest" description="Disordered" evidence="1">
    <location>
        <begin position="363"/>
        <end position="406"/>
    </location>
</feature>
<reference evidence="4" key="2">
    <citation type="submission" date="2020-05" db="UniProtKB">
        <authorList>
            <consortium name="EnsemblMetazoa"/>
        </authorList>
    </citation>
    <scope>IDENTIFICATION</scope>
</reference>
<dbReference type="EMBL" id="ATLV01017850">
    <property type="status" value="NOT_ANNOTATED_CDS"/>
    <property type="molecule type" value="Genomic_DNA"/>
</dbReference>
<feature type="compositionally biased region" description="Acidic residues" evidence="1">
    <location>
        <begin position="376"/>
        <end position="392"/>
    </location>
</feature>
<evidence type="ECO:0000313" key="5">
    <source>
        <dbReference type="Proteomes" id="UP000030765"/>
    </source>
</evidence>
<keyword evidence="2" id="KW-0732">Signal</keyword>
<dbReference type="EMBL" id="KE525195">
    <property type="protein sequence ID" value="KFB42559.1"/>
    <property type="molecule type" value="Genomic_DNA"/>
</dbReference>
<proteinExistence type="predicted"/>
<feature type="region of interest" description="Disordered" evidence="1">
    <location>
        <begin position="96"/>
        <end position="189"/>
    </location>
</feature>
<reference evidence="3 5" key="1">
    <citation type="journal article" date="2014" name="BMC Genomics">
        <title>Genome sequence of Anopheles sinensis provides insight into genetics basis of mosquito competence for malaria parasites.</title>
        <authorList>
            <person name="Zhou D."/>
            <person name="Zhang D."/>
            <person name="Ding G."/>
            <person name="Shi L."/>
            <person name="Hou Q."/>
            <person name="Ye Y."/>
            <person name="Xu Y."/>
            <person name="Zhou H."/>
            <person name="Xiong C."/>
            <person name="Li S."/>
            <person name="Yu J."/>
            <person name="Hong S."/>
            <person name="Yu X."/>
            <person name="Zou P."/>
            <person name="Chen C."/>
            <person name="Chang X."/>
            <person name="Wang W."/>
            <person name="Lv Y."/>
            <person name="Sun Y."/>
            <person name="Ma L."/>
            <person name="Shen B."/>
            <person name="Zhu C."/>
        </authorList>
    </citation>
    <scope>NUCLEOTIDE SEQUENCE [LARGE SCALE GENOMIC DNA]</scope>
</reference>
<feature type="region of interest" description="Disordered" evidence="1">
    <location>
        <begin position="444"/>
        <end position="464"/>
    </location>
</feature>
<feature type="compositionally biased region" description="Polar residues" evidence="1">
    <location>
        <begin position="444"/>
        <end position="458"/>
    </location>
</feature>
<organism evidence="3">
    <name type="scientific">Anopheles sinensis</name>
    <name type="common">Mosquito</name>
    <dbReference type="NCBI Taxonomy" id="74873"/>
    <lineage>
        <taxon>Eukaryota</taxon>
        <taxon>Metazoa</taxon>
        <taxon>Ecdysozoa</taxon>
        <taxon>Arthropoda</taxon>
        <taxon>Hexapoda</taxon>
        <taxon>Insecta</taxon>
        <taxon>Pterygota</taxon>
        <taxon>Neoptera</taxon>
        <taxon>Endopterygota</taxon>
        <taxon>Diptera</taxon>
        <taxon>Nematocera</taxon>
        <taxon>Culicoidea</taxon>
        <taxon>Culicidae</taxon>
        <taxon>Anophelinae</taxon>
        <taxon>Anopheles</taxon>
    </lineage>
</organism>
<feature type="chain" id="PRO_5001783907" evidence="2">
    <location>
        <begin position="25"/>
        <end position="464"/>
    </location>
</feature>
<evidence type="ECO:0000313" key="3">
    <source>
        <dbReference type="EMBL" id="KFB42559.1"/>
    </source>
</evidence>
<evidence type="ECO:0000256" key="2">
    <source>
        <dbReference type="SAM" id="SignalP"/>
    </source>
</evidence>
<dbReference type="Proteomes" id="UP000030765">
    <property type="component" value="Unassembled WGS sequence"/>
</dbReference>